<dbReference type="InterPro" id="IPR050152">
    <property type="entry name" value="ChlB/BchB/BchZ"/>
</dbReference>
<comment type="caution">
    <text evidence="2">The sequence shown here is derived from an EMBL/GenBank/DDBJ whole genome shotgun (WGS) entry which is preliminary data.</text>
</comment>
<dbReference type="InterPro" id="IPR000510">
    <property type="entry name" value="Nase/OxRdtase_comp1"/>
</dbReference>
<accession>A0A933VY39</accession>
<evidence type="ECO:0000313" key="3">
    <source>
        <dbReference type="Proteomes" id="UP000782519"/>
    </source>
</evidence>
<name>A0A933VY39_RHOPL</name>
<dbReference type="Gene3D" id="3.40.50.1980">
    <property type="entry name" value="Nitrogenase molybdenum iron protein domain"/>
    <property type="match status" value="3"/>
</dbReference>
<feature type="domain" description="Nitrogenase/oxidoreductase component 1" evidence="1">
    <location>
        <begin position="31"/>
        <end position="452"/>
    </location>
</feature>
<protein>
    <submittedName>
        <fullName evidence="2">Hydrogenase</fullName>
    </submittedName>
</protein>
<dbReference type="Proteomes" id="UP000782519">
    <property type="component" value="Unassembled WGS sequence"/>
</dbReference>
<dbReference type="AlphaFoldDB" id="A0A933VY39"/>
<dbReference type="Pfam" id="PF00148">
    <property type="entry name" value="Oxidored_nitro"/>
    <property type="match status" value="1"/>
</dbReference>
<gene>
    <name evidence="2" type="ORF">HZA66_25005</name>
</gene>
<dbReference type="PANTHER" id="PTHR33712">
    <property type="entry name" value="LIGHT-INDEPENDENT PROTOCHLOROPHYLLIDE REDUCTASE SUBUNIT B"/>
    <property type="match status" value="1"/>
</dbReference>
<dbReference type="SUPFAM" id="SSF53807">
    <property type="entry name" value="Helical backbone' metal receptor"/>
    <property type="match status" value="1"/>
</dbReference>
<proteinExistence type="predicted"/>
<organism evidence="2 3">
    <name type="scientific">Rhodopseudomonas palustris</name>
    <dbReference type="NCBI Taxonomy" id="1076"/>
    <lineage>
        <taxon>Bacteria</taxon>
        <taxon>Pseudomonadati</taxon>
        <taxon>Pseudomonadota</taxon>
        <taxon>Alphaproteobacteria</taxon>
        <taxon>Hyphomicrobiales</taxon>
        <taxon>Nitrobacteraceae</taxon>
        <taxon>Rhodopseudomonas</taxon>
    </lineage>
</organism>
<dbReference type="EMBL" id="JACRJB010000068">
    <property type="protein sequence ID" value="MBI5132712.1"/>
    <property type="molecule type" value="Genomic_DNA"/>
</dbReference>
<dbReference type="GO" id="GO:0016491">
    <property type="term" value="F:oxidoreductase activity"/>
    <property type="evidence" value="ECO:0007669"/>
    <property type="project" value="InterPro"/>
</dbReference>
<dbReference type="PANTHER" id="PTHR33712:SF7">
    <property type="entry name" value="LIGHT-INDEPENDENT PROTOCHLOROPHYLLIDE REDUCTASE SUBUNIT B"/>
    <property type="match status" value="1"/>
</dbReference>
<evidence type="ECO:0000259" key="1">
    <source>
        <dbReference type="Pfam" id="PF00148"/>
    </source>
</evidence>
<reference evidence="2" key="1">
    <citation type="submission" date="2020-07" db="EMBL/GenBank/DDBJ databases">
        <title>Huge and variable diversity of episymbiotic CPR bacteria and DPANN archaea in groundwater ecosystems.</title>
        <authorList>
            <person name="He C.Y."/>
            <person name="Keren R."/>
            <person name="Whittaker M."/>
            <person name="Farag I.F."/>
            <person name="Doudna J."/>
            <person name="Cate J.H.D."/>
            <person name="Banfield J.F."/>
        </authorList>
    </citation>
    <scope>NUCLEOTIDE SEQUENCE</scope>
    <source>
        <strain evidence="2">NC_groundwater_1818_Pr3_B-0.1um_66_35</strain>
    </source>
</reference>
<sequence>MLSPVTDNLDASGAFCSSPGAIEQVRYGCSLGALASVIAIPGAVPITHCGPGCATKQFHALSGINAYQGGEFHVPSSNLGNQEVIFGGADRLDELIRSTLKVMQADLFVVQSGCIPGLVGDDVGSVVRSYQKQGVPIVFAETSGYRGNNFTGHETVIRAIIDQFVDVNDAPLQHGLVNVWSLLPYQNPFWRGDLTEIKRILEGVGLEVNILFGPSSAGVEEWRAIQRAQFNLVLSPWLGLATAAHLEDLYGQPFLHVPTIPIGAKATSAFLRQVVDFAGLDRARAEAFIAQEEKEHYVYLRDFASFYAGCTSQYRLPSTAIVVSESAYNLAVASFLVEQLGLNPGPMVISENPPADFRETIQKSYRALADGAGAEAVFEQDGHRIHELIRQTDLTGEVPIVFGSTWEAALADEIGAPLVEIGYPCTDEVVLSRAYVGYRGALALIERTYTTVVRASTMG</sequence>
<evidence type="ECO:0000313" key="2">
    <source>
        <dbReference type="EMBL" id="MBI5132712.1"/>
    </source>
</evidence>